<keyword evidence="6 7" id="KW-0472">Membrane</keyword>
<evidence type="ECO:0000256" key="7">
    <source>
        <dbReference type="RuleBase" id="RU363059"/>
    </source>
</evidence>
<evidence type="ECO:0000256" key="8">
    <source>
        <dbReference type="SAM" id="MobiDB-lite"/>
    </source>
</evidence>
<feature type="transmembrane region" description="Helical" evidence="7">
    <location>
        <begin position="155"/>
        <end position="175"/>
    </location>
</feature>
<dbReference type="EMBL" id="CAIJEN010000009">
    <property type="protein sequence ID" value="CAD0090275.1"/>
    <property type="molecule type" value="Genomic_DNA"/>
</dbReference>
<comment type="subcellular location">
    <subcellularLocation>
        <location evidence="1 7">Endoplasmic reticulum membrane</location>
        <topology evidence="1 7">Multi-pass membrane protein</topology>
    </subcellularLocation>
</comment>
<dbReference type="InterPro" id="IPR007599">
    <property type="entry name" value="DER1"/>
</dbReference>
<comment type="similarity">
    <text evidence="2 7">Belongs to the derlin family.</text>
</comment>
<dbReference type="AlphaFoldDB" id="A0A9N8JNR5"/>
<evidence type="ECO:0000313" key="9">
    <source>
        <dbReference type="EMBL" id="CAD0090275.1"/>
    </source>
</evidence>
<evidence type="ECO:0000256" key="3">
    <source>
        <dbReference type="ARBA" id="ARBA00022692"/>
    </source>
</evidence>
<feature type="transmembrane region" description="Helical" evidence="7">
    <location>
        <begin position="57"/>
        <end position="81"/>
    </location>
</feature>
<dbReference type="PANTHER" id="PTHR11009">
    <property type="entry name" value="DER1-LIKE PROTEIN, DERLIN"/>
    <property type="match status" value="1"/>
</dbReference>
<dbReference type="SUPFAM" id="SSF144091">
    <property type="entry name" value="Rhomboid-like"/>
    <property type="match status" value="1"/>
</dbReference>
<comment type="caution">
    <text evidence="9">The sequence shown here is derived from an EMBL/GenBank/DDBJ whole genome shotgun (WGS) entry which is preliminary data.</text>
</comment>
<dbReference type="Proteomes" id="UP000716446">
    <property type="component" value="Unassembled WGS sequence"/>
</dbReference>
<feature type="compositionally biased region" description="Gly residues" evidence="8">
    <location>
        <begin position="261"/>
        <end position="272"/>
    </location>
</feature>
<evidence type="ECO:0000256" key="2">
    <source>
        <dbReference type="ARBA" id="ARBA00008917"/>
    </source>
</evidence>
<organism evidence="9 10">
    <name type="scientific">Aureobasidium vineae</name>
    <dbReference type="NCBI Taxonomy" id="2773715"/>
    <lineage>
        <taxon>Eukaryota</taxon>
        <taxon>Fungi</taxon>
        <taxon>Dikarya</taxon>
        <taxon>Ascomycota</taxon>
        <taxon>Pezizomycotina</taxon>
        <taxon>Dothideomycetes</taxon>
        <taxon>Dothideomycetidae</taxon>
        <taxon>Dothideales</taxon>
        <taxon>Saccotheciaceae</taxon>
        <taxon>Aureobasidium</taxon>
    </lineage>
</organism>
<name>A0A9N8JNR5_9PEZI</name>
<dbReference type="InterPro" id="IPR035952">
    <property type="entry name" value="Rhomboid-like_sf"/>
</dbReference>
<protein>
    <recommendedName>
        <fullName evidence="7">Derlin</fullName>
    </recommendedName>
</protein>
<evidence type="ECO:0000313" key="10">
    <source>
        <dbReference type="Proteomes" id="UP000716446"/>
    </source>
</evidence>
<comment type="function">
    <text evidence="7">May be involved in the degradation of misfolded endoplasmic reticulum (ER) luminal proteins.</text>
</comment>
<evidence type="ECO:0000256" key="1">
    <source>
        <dbReference type="ARBA" id="ARBA00004477"/>
    </source>
</evidence>
<proteinExistence type="inferred from homology"/>
<feature type="compositionally biased region" description="Low complexity" evidence="8">
    <location>
        <begin position="245"/>
        <end position="260"/>
    </location>
</feature>
<sequence>MSSPSLADAFWAAPPIARTLTAATLVLSINFWMLPIINPGYFVFVPRSVFKLWVPQVWRLVTAFLITSPKLGLIMDPYFLFTYCKALEVDSGRFSQPGDLFVALVFNCSVILILTGIVFGGGLVLAPLLLALAYLHVQDAPDAMMTFFFFSIRRKYLPACMLLAVLVMAGPFAALQQAFGLVSAHLYDFLTRIWPSYGGGYNPIRTPQMVQRWFAKPMGAGTTRSYGTTFQARSSGSVGAQPQAGSSRSGGWTSGFTGTWGSRGPGRRLGGD</sequence>
<keyword evidence="3 7" id="KW-0812">Transmembrane</keyword>
<evidence type="ECO:0000256" key="5">
    <source>
        <dbReference type="ARBA" id="ARBA00022989"/>
    </source>
</evidence>
<feature type="transmembrane region" description="Helical" evidence="7">
    <location>
        <begin position="101"/>
        <end position="134"/>
    </location>
</feature>
<gene>
    <name evidence="9" type="ORF">AWRI4619_LOCUS6226</name>
</gene>
<evidence type="ECO:0000256" key="4">
    <source>
        <dbReference type="ARBA" id="ARBA00022824"/>
    </source>
</evidence>
<dbReference type="Pfam" id="PF04511">
    <property type="entry name" value="DER1"/>
    <property type="match status" value="1"/>
</dbReference>
<keyword evidence="5 7" id="KW-1133">Transmembrane helix</keyword>
<feature type="transmembrane region" description="Helical" evidence="7">
    <location>
        <begin position="20"/>
        <end position="45"/>
    </location>
</feature>
<accession>A0A9N8JNR5</accession>
<reference evidence="9" key="1">
    <citation type="submission" date="2020-06" db="EMBL/GenBank/DDBJ databases">
        <authorList>
            <person name="Onetto C."/>
        </authorList>
    </citation>
    <scope>NUCLEOTIDE SEQUENCE</scope>
</reference>
<keyword evidence="4 7" id="KW-0256">Endoplasmic reticulum</keyword>
<evidence type="ECO:0000256" key="6">
    <source>
        <dbReference type="ARBA" id="ARBA00023136"/>
    </source>
</evidence>
<feature type="region of interest" description="Disordered" evidence="8">
    <location>
        <begin position="232"/>
        <end position="272"/>
    </location>
</feature>
<feature type="compositionally biased region" description="Polar residues" evidence="8">
    <location>
        <begin position="232"/>
        <end position="244"/>
    </location>
</feature>
<dbReference type="GO" id="GO:0005789">
    <property type="term" value="C:endoplasmic reticulum membrane"/>
    <property type="evidence" value="ECO:0007669"/>
    <property type="project" value="UniProtKB-SubCell"/>
</dbReference>
<keyword evidence="10" id="KW-1185">Reference proteome</keyword>
<dbReference type="GO" id="GO:0006950">
    <property type="term" value="P:response to stress"/>
    <property type="evidence" value="ECO:0007669"/>
    <property type="project" value="UniProtKB-ARBA"/>
</dbReference>